<reference evidence="1" key="1">
    <citation type="submission" date="2018-02" db="EMBL/GenBank/DDBJ databases">
        <title>Rhizophora mucronata_Transcriptome.</title>
        <authorList>
            <person name="Meera S.P."/>
            <person name="Sreeshan A."/>
            <person name="Augustine A."/>
        </authorList>
    </citation>
    <scope>NUCLEOTIDE SEQUENCE</scope>
    <source>
        <tissue evidence="1">Leaf</tissue>
    </source>
</reference>
<sequence>MSIFKNKMCQLALVNRFVSSHHKMDRQDGLLTELVKNQCLSDEIY</sequence>
<proteinExistence type="predicted"/>
<accession>A0A2P2II19</accession>
<name>A0A2P2II19_RHIMU</name>
<dbReference type="AlphaFoldDB" id="A0A2P2II19"/>
<protein>
    <submittedName>
        <fullName evidence="1">Uncharacterized protein</fullName>
    </submittedName>
</protein>
<organism evidence="1">
    <name type="scientific">Rhizophora mucronata</name>
    <name type="common">Asiatic mangrove</name>
    <dbReference type="NCBI Taxonomy" id="61149"/>
    <lineage>
        <taxon>Eukaryota</taxon>
        <taxon>Viridiplantae</taxon>
        <taxon>Streptophyta</taxon>
        <taxon>Embryophyta</taxon>
        <taxon>Tracheophyta</taxon>
        <taxon>Spermatophyta</taxon>
        <taxon>Magnoliopsida</taxon>
        <taxon>eudicotyledons</taxon>
        <taxon>Gunneridae</taxon>
        <taxon>Pentapetalae</taxon>
        <taxon>rosids</taxon>
        <taxon>fabids</taxon>
        <taxon>Malpighiales</taxon>
        <taxon>Rhizophoraceae</taxon>
        <taxon>Rhizophora</taxon>
    </lineage>
</organism>
<evidence type="ECO:0000313" key="1">
    <source>
        <dbReference type="EMBL" id="MBW80870.1"/>
    </source>
</evidence>
<dbReference type="EMBL" id="GGEC01000387">
    <property type="protein sequence ID" value="MBW80870.1"/>
    <property type="molecule type" value="Transcribed_RNA"/>
</dbReference>